<proteinExistence type="predicted"/>
<protein>
    <submittedName>
        <fullName evidence="1">Uncharacterized protein</fullName>
    </submittedName>
</protein>
<accession>A0A3R5Q285</accession>
<evidence type="ECO:0000313" key="2">
    <source>
        <dbReference type="Proteomes" id="UP000266721"/>
    </source>
</evidence>
<feature type="non-terminal residue" evidence="1">
    <location>
        <position position="52"/>
    </location>
</feature>
<dbReference type="EMBL" id="KV602900">
    <property type="protein sequence ID" value="OPL20659.1"/>
    <property type="molecule type" value="Genomic_DNA"/>
</dbReference>
<reference evidence="1 2" key="1">
    <citation type="journal article" date="2016" name="PLoS ONE">
        <title>A First Insight into the Genome of the Filter-Feeder Mussel Mytilus galloprovincialis.</title>
        <authorList>
            <person name="Murgarella M."/>
            <person name="Puiu D."/>
            <person name="Novoa B."/>
            <person name="Figueras A."/>
            <person name="Posada D."/>
            <person name="Canchaya C."/>
        </authorList>
    </citation>
    <scope>NUCLEOTIDE SEQUENCE [LARGE SCALE GENOMIC DNA]</scope>
    <source>
        <tissue evidence="1">Muscle</tissue>
    </source>
</reference>
<keyword evidence="2" id="KW-1185">Reference proteome</keyword>
<dbReference type="AlphaFoldDB" id="A0A3R5Q285"/>
<dbReference type="Proteomes" id="UP000266721">
    <property type="component" value="Unassembled WGS sequence"/>
</dbReference>
<gene>
    <name evidence="1" type="ORF">AM593_07593</name>
</gene>
<sequence>MDIEKPMQGANYAVWGSVIVEDCTIANALKSTGHQYHIFDLDKCKLQRFNVK</sequence>
<evidence type="ECO:0000313" key="1">
    <source>
        <dbReference type="EMBL" id="OPL20659.1"/>
    </source>
</evidence>
<name>A0A3R5Q285_MYTGA</name>
<feature type="non-terminal residue" evidence="1">
    <location>
        <position position="1"/>
    </location>
</feature>
<organism evidence="1 2">
    <name type="scientific">Mytilus galloprovincialis</name>
    <name type="common">Mediterranean mussel</name>
    <dbReference type="NCBI Taxonomy" id="29158"/>
    <lineage>
        <taxon>Eukaryota</taxon>
        <taxon>Metazoa</taxon>
        <taxon>Spiralia</taxon>
        <taxon>Lophotrochozoa</taxon>
        <taxon>Mollusca</taxon>
        <taxon>Bivalvia</taxon>
        <taxon>Autobranchia</taxon>
        <taxon>Pteriomorphia</taxon>
        <taxon>Mytilida</taxon>
        <taxon>Mytiloidea</taxon>
        <taxon>Mytilidae</taxon>
        <taxon>Mytilinae</taxon>
        <taxon>Mytilus</taxon>
    </lineage>
</organism>